<sequence>MRYGSEGSDLYIMSTVNLLGFSMLCDLHVQTDHLLLARLQHKQTVSISDLIQRLLVWIAYYGTLKGTQARLVEFISSEVPASDIRTSTLLYLRIACALRDKSLFSWLLDKTPFFSNDICLVGMSSSDKCLGLDF</sequence>
<proteinExistence type="predicted"/>
<comment type="caution">
    <text evidence="1">The sequence shown here is derived from an EMBL/GenBank/DDBJ whole genome shotgun (WGS) entry which is preliminary data.</text>
</comment>
<protein>
    <submittedName>
        <fullName evidence="1">Uncharacterized protein</fullName>
    </submittedName>
</protein>
<dbReference type="Proteomes" id="UP000716446">
    <property type="component" value="Unassembled WGS sequence"/>
</dbReference>
<gene>
    <name evidence="1" type="ORF">AWRI4619_LOCUS1599</name>
</gene>
<reference evidence="1" key="1">
    <citation type="submission" date="2020-06" db="EMBL/GenBank/DDBJ databases">
        <authorList>
            <person name="Onetto C."/>
        </authorList>
    </citation>
    <scope>NUCLEOTIDE SEQUENCE</scope>
</reference>
<name>A0A9N8P5D0_9PEZI</name>
<dbReference type="EMBL" id="CAIJEN010000002">
    <property type="protein sequence ID" value="CAD0083032.1"/>
    <property type="molecule type" value="Genomic_DNA"/>
</dbReference>
<keyword evidence="2" id="KW-1185">Reference proteome</keyword>
<accession>A0A9N8P5D0</accession>
<evidence type="ECO:0000313" key="2">
    <source>
        <dbReference type="Proteomes" id="UP000716446"/>
    </source>
</evidence>
<organism evidence="1 2">
    <name type="scientific">Aureobasidium vineae</name>
    <dbReference type="NCBI Taxonomy" id="2773715"/>
    <lineage>
        <taxon>Eukaryota</taxon>
        <taxon>Fungi</taxon>
        <taxon>Dikarya</taxon>
        <taxon>Ascomycota</taxon>
        <taxon>Pezizomycotina</taxon>
        <taxon>Dothideomycetes</taxon>
        <taxon>Dothideomycetidae</taxon>
        <taxon>Dothideales</taxon>
        <taxon>Saccotheciaceae</taxon>
        <taxon>Aureobasidium</taxon>
    </lineage>
</organism>
<evidence type="ECO:0000313" key="1">
    <source>
        <dbReference type="EMBL" id="CAD0083032.1"/>
    </source>
</evidence>
<dbReference type="AlphaFoldDB" id="A0A9N8P5D0"/>